<sequence length="97" mass="10840">MALIEAVLTYYPKGIGDQSGQVIIGRTENTYILRLLRDHIVSEAMEEVNMWESIDPGIAAVCQADVQKLINIFSFLIPEEELKPDLKSIKGGYKDEG</sequence>
<proteinExistence type="predicted"/>
<dbReference type="EMBL" id="RXNT01000009">
    <property type="protein sequence ID" value="RTR31064.1"/>
    <property type="molecule type" value="Genomic_DNA"/>
</dbReference>
<keyword evidence="2" id="KW-1185">Reference proteome</keyword>
<comment type="caution">
    <text evidence="1">The sequence shown here is derived from an EMBL/GenBank/DDBJ whole genome shotgun (WGS) entry which is preliminary data.</text>
</comment>
<evidence type="ECO:0000313" key="2">
    <source>
        <dbReference type="Proteomes" id="UP000271374"/>
    </source>
</evidence>
<name>A0A3S0ITH3_9BACI</name>
<organism evidence="1 2">
    <name type="scientific">Bacillus yapensis</name>
    <dbReference type="NCBI Taxonomy" id="2492960"/>
    <lineage>
        <taxon>Bacteria</taxon>
        <taxon>Bacillati</taxon>
        <taxon>Bacillota</taxon>
        <taxon>Bacilli</taxon>
        <taxon>Bacillales</taxon>
        <taxon>Bacillaceae</taxon>
        <taxon>Bacillus</taxon>
    </lineage>
</organism>
<dbReference type="OrthoDB" id="9902871at2"/>
<dbReference type="AlphaFoldDB" id="A0A3S0ITH3"/>
<reference evidence="1 2" key="1">
    <citation type="submission" date="2018-12" db="EMBL/GenBank/DDBJ databases">
        <title>Bacillus yapensis draft genome sequence.</title>
        <authorList>
            <person name="Yu L."/>
            <person name="Xu X."/>
            <person name="Tang X."/>
        </authorList>
    </citation>
    <scope>NUCLEOTIDE SEQUENCE [LARGE SCALE GENOMIC DNA]</scope>
    <source>
        <strain evidence="1 2">XXST-01</strain>
    </source>
</reference>
<dbReference type="Proteomes" id="UP000271374">
    <property type="component" value="Unassembled WGS sequence"/>
</dbReference>
<accession>A0A3S0ITH3</accession>
<dbReference type="RefSeq" id="WP_126408957.1">
    <property type="nucleotide sequence ID" value="NZ_RXNT01000009.1"/>
</dbReference>
<protein>
    <submittedName>
        <fullName evidence="1">Uncharacterized protein</fullName>
    </submittedName>
</protein>
<gene>
    <name evidence="1" type="ORF">EKG37_12235</name>
</gene>
<evidence type="ECO:0000313" key="1">
    <source>
        <dbReference type="EMBL" id="RTR31064.1"/>
    </source>
</evidence>